<evidence type="ECO:0000313" key="2">
    <source>
        <dbReference type="Proteomes" id="UP001241169"/>
    </source>
</evidence>
<keyword evidence="2" id="KW-1185">Reference proteome</keyword>
<gene>
    <name evidence="1" type="ORF">CPAR01_08009</name>
</gene>
<protein>
    <submittedName>
        <fullName evidence="1">Uncharacterized protein</fullName>
    </submittedName>
</protein>
<sequence>MNLTIELPNLPPWAQQFTGILPLTALIEFIEEAAKLHVFELSELTPAWCWPISPKGARVLLSTDDTTNACCLDRPCAVPTLHCMDAKFGLGTALWPLGIELGCKGSMCMLWKMERPMVRTARSVVSST</sequence>
<proteinExistence type="predicted"/>
<dbReference type="Proteomes" id="UP001241169">
    <property type="component" value="Unassembled WGS sequence"/>
</dbReference>
<dbReference type="GeneID" id="85376177"/>
<reference evidence="1 2" key="1">
    <citation type="submission" date="2016-10" db="EMBL/GenBank/DDBJ databases">
        <title>The genome sequence of Colletotrichum fioriniae PJ7.</title>
        <authorList>
            <person name="Baroncelli R."/>
        </authorList>
    </citation>
    <scope>NUCLEOTIDE SEQUENCE [LARGE SCALE GENOMIC DNA]</scope>
    <source>
        <strain evidence="1 2">IMI 384185</strain>
    </source>
</reference>
<organism evidence="1 2">
    <name type="scientific">Colletotrichum paranaense</name>
    <dbReference type="NCBI Taxonomy" id="1914294"/>
    <lineage>
        <taxon>Eukaryota</taxon>
        <taxon>Fungi</taxon>
        <taxon>Dikarya</taxon>
        <taxon>Ascomycota</taxon>
        <taxon>Pezizomycotina</taxon>
        <taxon>Sordariomycetes</taxon>
        <taxon>Hypocreomycetidae</taxon>
        <taxon>Glomerellales</taxon>
        <taxon>Glomerellaceae</taxon>
        <taxon>Colletotrichum</taxon>
        <taxon>Colletotrichum acutatum species complex</taxon>
    </lineage>
</organism>
<comment type="caution">
    <text evidence="1">The sequence shown here is derived from an EMBL/GenBank/DDBJ whole genome shotgun (WGS) entry which is preliminary data.</text>
</comment>
<evidence type="ECO:0000313" key="1">
    <source>
        <dbReference type="EMBL" id="KAK1537896.1"/>
    </source>
</evidence>
<accession>A0ABQ9SJD1</accession>
<name>A0ABQ9SJD1_9PEZI</name>
<dbReference type="RefSeq" id="XP_060348648.1">
    <property type="nucleotide sequence ID" value="XM_060492278.1"/>
</dbReference>
<dbReference type="EMBL" id="MOPA01000006">
    <property type="protein sequence ID" value="KAK1537896.1"/>
    <property type="molecule type" value="Genomic_DNA"/>
</dbReference>